<dbReference type="EMBL" id="JAVIJP010000005">
    <property type="protein sequence ID" value="KAL3652651.1"/>
    <property type="molecule type" value="Genomic_DNA"/>
</dbReference>
<evidence type="ECO:0000256" key="4">
    <source>
        <dbReference type="ARBA" id="ARBA00023098"/>
    </source>
</evidence>
<dbReference type="Pfam" id="PF01764">
    <property type="entry name" value="Lipase_3"/>
    <property type="match status" value="1"/>
</dbReference>
<dbReference type="Gene3D" id="3.40.50.1820">
    <property type="entry name" value="alpha/beta hydrolase"/>
    <property type="match status" value="1"/>
</dbReference>
<keyword evidence="2 5" id="KW-0378">Hydrolase</keyword>
<dbReference type="PANTHER" id="PTHR31828">
    <property type="entry name" value="PHOSPHOLIPASE A1-IIGAMMA"/>
    <property type="match status" value="1"/>
</dbReference>
<keyword evidence="4 5" id="KW-0443">Lipid metabolism</keyword>
<comment type="function">
    <text evidence="5">Acylhydrolase that catalyzes the hydrolysis of phospholipids at the sn-1 position.</text>
</comment>
<accession>A0ABD3EEN5</accession>
<evidence type="ECO:0000313" key="7">
    <source>
        <dbReference type="EMBL" id="KAL3652651.1"/>
    </source>
</evidence>
<dbReference type="Proteomes" id="UP001632038">
    <property type="component" value="Unassembled WGS sequence"/>
</dbReference>
<dbReference type="EC" id="3.1.1.-" evidence="5"/>
<dbReference type="AlphaFoldDB" id="A0ABD3EEN5"/>
<keyword evidence="3 5" id="KW-0442">Lipid degradation</keyword>
<protein>
    <recommendedName>
        <fullName evidence="5">Phospholipase A1</fullName>
        <ecNumber evidence="5">3.1.1.-</ecNumber>
    </recommendedName>
</protein>
<keyword evidence="8" id="KW-1185">Reference proteome</keyword>
<evidence type="ECO:0000256" key="3">
    <source>
        <dbReference type="ARBA" id="ARBA00022963"/>
    </source>
</evidence>
<comment type="caution">
    <text evidence="7">The sequence shown here is derived from an EMBL/GenBank/DDBJ whole genome shotgun (WGS) entry which is preliminary data.</text>
</comment>
<comment type="similarity">
    <text evidence="1 5">Belongs to the AB hydrolase superfamily. Lipase family.</text>
</comment>
<evidence type="ECO:0000256" key="5">
    <source>
        <dbReference type="RuleBase" id="RU367093"/>
    </source>
</evidence>
<evidence type="ECO:0000259" key="6">
    <source>
        <dbReference type="Pfam" id="PF01764"/>
    </source>
</evidence>
<sequence>MIKGIAETWMELSGQNNWQNLLKPLDVELQQYLIHYGAMAQATYDTFNTERLSKYAGSSRYSRKNLFSRVGLVEANPFKYKAVKYIYATSKIKVPQSYILKSLCDDAWCEDSNWMGYVAVATDEGKIALGRRDILVAWRGTIEPAEWAKDFDFPLVPASEVLGRVSDRARVHHGVLSIYTSNNEGSKFNKMSARDQVLSEIMRQVEKYKDEEISITVTGHSLGAALSTLNAADIVCNNYNNLTNQPNKTCLVTTFNFGGFLVGDMNFKHALESMNDLRILNVYNAPDITPYLPPFTCYTDVGEKLIIDSRNSPFLDYPGDFVTWHNLEAAYLHPLAIENEPFVRRSIALVNKGSSALNDRYSIPGCWWCEKNKGMVQSSDGSWILDDHETDVDDDNP</sequence>
<dbReference type="CDD" id="cd00519">
    <property type="entry name" value="Lipase_3"/>
    <property type="match status" value="1"/>
</dbReference>
<dbReference type="InterPro" id="IPR033556">
    <property type="entry name" value="PLA"/>
</dbReference>
<proteinExistence type="inferred from homology"/>
<evidence type="ECO:0000313" key="8">
    <source>
        <dbReference type="Proteomes" id="UP001632038"/>
    </source>
</evidence>
<dbReference type="PANTHER" id="PTHR31828:SF1">
    <property type="entry name" value="PHOSPHOLIPASE A1-IIGAMMA"/>
    <property type="match status" value="1"/>
</dbReference>
<dbReference type="InterPro" id="IPR029058">
    <property type="entry name" value="AB_hydrolase_fold"/>
</dbReference>
<reference evidence="8" key="1">
    <citation type="journal article" date="2024" name="IScience">
        <title>Strigolactones Initiate the Formation of Haustorium-like Structures in Castilleja.</title>
        <authorList>
            <person name="Buerger M."/>
            <person name="Peterson D."/>
            <person name="Chory J."/>
        </authorList>
    </citation>
    <scope>NUCLEOTIDE SEQUENCE [LARGE SCALE GENOMIC DNA]</scope>
</reference>
<name>A0ABD3EEN5_9LAMI</name>
<dbReference type="FunFam" id="3.40.50.1820:FF:000065">
    <property type="entry name" value="Phospholipase A1-II 3"/>
    <property type="match status" value="1"/>
</dbReference>
<evidence type="ECO:0000256" key="1">
    <source>
        <dbReference type="ARBA" id="ARBA00010701"/>
    </source>
</evidence>
<dbReference type="GO" id="GO:0005737">
    <property type="term" value="C:cytoplasm"/>
    <property type="evidence" value="ECO:0007669"/>
    <property type="project" value="UniProtKB-ARBA"/>
</dbReference>
<dbReference type="SUPFAM" id="SSF53474">
    <property type="entry name" value="alpha/beta-Hydrolases"/>
    <property type="match status" value="1"/>
</dbReference>
<feature type="domain" description="Fungal lipase-type" evidence="6">
    <location>
        <begin position="136"/>
        <end position="295"/>
    </location>
</feature>
<dbReference type="GO" id="GO:0008970">
    <property type="term" value="F:phospholipase A1 activity"/>
    <property type="evidence" value="ECO:0007669"/>
    <property type="project" value="UniProtKB-UniRule"/>
</dbReference>
<dbReference type="GO" id="GO:0016042">
    <property type="term" value="P:lipid catabolic process"/>
    <property type="evidence" value="ECO:0007669"/>
    <property type="project" value="UniProtKB-UniRule"/>
</dbReference>
<dbReference type="InterPro" id="IPR002921">
    <property type="entry name" value="Fungal_lipase-type"/>
</dbReference>
<evidence type="ECO:0000256" key="2">
    <source>
        <dbReference type="ARBA" id="ARBA00022801"/>
    </source>
</evidence>
<gene>
    <name evidence="7" type="ORF">CASFOL_002332</name>
</gene>
<organism evidence="7 8">
    <name type="scientific">Castilleja foliolosa</name>
    <dbReference type="NCBI Taxonomy" id="1961234"/>
    <lineage>
        <taxon>Eukaryota</taxon>
        <taxon>Viridiplantae</taxon>
        <taxon>Streptophyta</taxon>
        <taxon>Embryophyta</taxon>
        <taxon>Tracheophyta</taxon>
        <taxon>Spermatophyta</taxon>
        <taxon>Magnoliopsida</taxon>
        <taxon>eudicotyledons</taxon>
        <taxon>Gunneridae</taxon>
        <taxon>Pentapetalae</taxon>
        <taxon>asterids</taxon>
        <taxon>lamiids</taxon>
        <taxon>Lamiales</taxon>
        <taxon>Orobanchaceae</taxon>
        <taxon>Pedicularideae</taxon>
        <taxon>Castillejinae</taxon>
        <taxon>Castilleja</taxon>
    </lineage>
</organism>